<name>A0A1Q6F6C9_9BACT</name>
<dbReference type="RefSeq" id="WP_278339257.1">
    <property type="nucleotide sequence ID" value="NZ_BAAFLA010000002.1"/>
</dbReference>
<evidence type="ECO:0000313" key="2">
    <source>
        <dbReference type="Proteomes" id="UP000187417"/>
    </source>
</evidence>
<dbReference type="EMBL" id="MNQH01000027">
    <property type="protein sequence ID" value="OKY94421.1"/>
    <property type="molecule type" value="Genomic_DNA"/>
</dbReference>
<organism evidence="1 2">
    <name type="scientific">Alistipes putredinis</name>
    <dbReference type="NCBI Taxonomy" id="28117"/>
    <lineage>
        <taxon>Bacteria</taxon>
        <taxon>Pseudomonadati</taxon>
        <taxon>Bacteroidota</taxon>
        <taxon>Bacteroidia</taxon>
        <taxon>Bacteroidales</taxon>
        <taxon>Rikenellaceae</taxon>
        <taxon>Alistipes</taxon>
    </lineage>
</organism>
<gene>
    <name evidence="1" type="ORF">BHV66_05570</name>
</gene>
<protein>
    <recommendedName>
        <fullName evidence="3">Tetratricopeptide repeat protein</fullName>
    </recommendedName>
</protein>
<dbReference type="AlphaFoldDB" id="A0A1Q6F6C9"/>
<sequence length="160" mass="17719">MADFKEYTMSGGTVGPVDEAQLDALVGRYEWFTPARILRVLQTGRSDRRVSIAAVSRLLPLGRFTVDREALCALSPADLIDRFLKEGGHRIVAEEGEVVEEVRTEAELSGDDDLVTEDLAEIYLAQGLCDEAIAIYRKLSLLNPEKSVYFASLIDKIANK</sequence>
<dbReference type="Proteomes" id="UP000187417">
    <property type="component" value="Unassembled WGS sequence"/>
</dbReference>
<comment type="caution">
    <text evidence="1">The sequence shown here is derived from an EMBL/GenBank/DDBJ whole genome shotgun (WGS) entry which is preliminary data.</text>
</comment>
<accession>A0A1Q6F6C9</accession>
<reference evidence="1 2" key="1">
    <citation type="journal article" date="2016" name="Nat. Biotechnol.">
        <title>Measurement of bacterial replication rates in microbial communities.</title>
        <authorList>
            <person name="Brown C.T."/>
            <person name="Olm M.R."/>
            <person name="Thomas B.C."/>
            <person name="Banfield J.F."/>
        </authorList>
    </citation>
    <scope>NUCLEOTIDE SEQUENCE [LARGE SCALE GENOMIC DNA]</scope>
    <source>
        <strain evidence="1">CAG:67_53_122</strain>
    </source>
</reference>
<proteinExistence type="predicted"/>
<dbReference type="STRING" id="28117.BHV66_05570"/>
<evidence type="ECO:0008006" key="3">
    <source>
        <dbReference type="Google" id="ProtNLM"/>
    </source>
</evidence>
<evidence type="ECO:0000313" key="1">
    <source>
        <dbReference type="EMBL" id="OKY94421.1"/>
    </source>
</evidence>